<name>A0ABT3L5V0_9CYAN</name>
<dbReference type="InterPro" id="IPR025110">
    <property type="entry name" value="AMP-bd_C"/>
</dbReference>
<evidence type="ECO:0000259" key="4">
    <source>
        <dbReference type="Pfam" id="PF13193"/>
    </source>
</evidence>
<dbReference type="Proteomes" id="UP001526426">
    <property type="component" value="Unassembled WGS sequence"/>
</dbReference>
<comment type="caution">
    <text evidence="5">The sequence shown here is derived from an EMBL/GenBank/DDBJ whole genome shotgun (WGS) entry which is preliminary data.</text>
</comment>
<sequence length="343" mass="38604">QLPPQAIMIPTGGSSGKTRFAIHTWNTLTHAVEGFYQYFNQQPVCSLCLLPLYHVSGLMQGLRAFLTQGKLVIYDYSDLKKALTNNNHSSPLLSQNWQDFFISLVPTQLQFILDKNPHWLQQFKTVLVGGAPTPNALLEQAYNHKINLALTYGMTETAAQIATLKPHDFLNKIWCSGQTLSHAKITLKSPQNPIIQIESSALYWGYYPQGKEQVKLFVTDDLGNIDPGGYLSILGRNSQKIITGGENVFPAEIEQVIFQTNCVEDVCVIGLPDAKWGQIVTAIYVPKSRDITPEIIQAKIDPLLSPFKHPKRWLERENIPRNAQGKINYPKLKQWATHILTQI</sequence>
<feature type="domain" description="AMP-binding enzyme C-terminal" evidence="4">
    <location>
        <begin position="252"/>
        <end position="326"/>
    </location>
</feature>
<comment type="similarity">
    <text evidence="1">Belongs to the ATP-dependent AMP-binding enzyme family.</text>
</comment>
<dbReference type="RefSeq" id="WP_265264696.1">
    <property type="nucleotide sequence ID" value="NZ_JAIHOM010000049.1"/>
</dbReference>
<evidence type="ECO:0000313" key="6">
    <source>
        <dbReference type="Proteomes" id="UP001526426"/>
    </source>
</evidence>
<dbReference type="InterPro" id="IPR045851">
    <property type="entry name" value="AMP-bd_C_sf"/>
</dbReference>
<dbReference type="PANTHER" id="PTHR43201:SF5">
    <property type="entry name" value="MEDIUM-CHAIN ACYL-COA LIGASE ACSF2, MITOCHONDRIAL"/>
    <property type="match status" value="1"/>
</dbReference>
<evidence type="ECO:0000259" key="3">
    <source>
        <dbReference type="Pfam" id="PF00501"/>
    </source>
</evidence>
<dbReference type="Pfam" id="PF00501">
    <property type="entry name" value="AMP-binding"/>
    <property type="match status" value="1"/>
</dbReference>
<keyword evidence="6" id="KW-1185">Reference proteome</keyword>
<feature type="domain" description="AMP-dependent synthetase/ligase" evidence="3">
    <location>
        <begin position="6"/>
        <end position="189"/>
    </location>
</feature>
<evidence type="ECO:0000256" key="2">
    <source>
        <dbReference type="ARBA" id="ARBA00022598"/>
    </source>
</evidence>
<gene>
    <name evidence="5" type="ORF">K4A83_11455</name>
</gene>
<keyword evidence="2" id="KW-0436">Ligase</keyword>
<dbReference type="InterPro" id="IPR000873">
    <property type="entry name" value="AMP-dep_synth/lig_dom"/>
</dbReference>
<dbReference type="SUPFAM" id="SSF56801">
    <property type="entry name" value="Acetyl-CoA synthetase-like"/>
    <property type="match status" value="1"/>
</dbReference>
<accession>A0ABT3L5V0</accession>
<proteinExistence type="inferred from homology"/>
<organism evidence="5 6">
    <name type="scientific">Spirulina subsalsa FACHB-351</name>
    <dbReference type="NCBI Taxonomy" id="234711"/>
    <lineage>
        <taxon>Bacteria</taxon>
        <taxon>Bacillati</taxon>
        <taxon>Cyanobacteriota</taxon>
        <taxon>Cyanophyceae</taxon>
        <taxon>Spirulinales</taxon>
        <taxon>Spirulinaceae</taxon>
        <taxon>Spirulina</taxon>
    </lineage>
</organism>
<dbReference type="Pfam" id="PF13193">
    <property type="entry name" value="AMP-binding_C"/>
    <property type="match status" value="1"/>
</dbReference>
<dbReference type="Gene3D" id="3.30.300.30">
    <property type="match status" value="1"/>
</dbReference>
<dbReference type="PANTHER" id="PTHR43201">
    <property type="entry name" value="ACYL-COA SYNTHETASE"/>
    <property type="match status" value="1"/>
</dbReference>
<dbReference type="Gene3D" id="3.40.50.12780">
    <property type="entry name" value="N-terminal domain of ligase-like"/>
    <property type="match status" value="1"/>
</dbReference>
<reference evidence="5 6" key="1">
    <citation type="submission" date="2021-08" db="EMBL/GenBank/DDBJ databases">
        <title>Draft genome sequence of Spirulina subsalsa with high tolerance to salinity and hype-accumulation of phycocyanin.</title>
        <authorList>
            <person name="Pei H."/>
            <person name="Jiang L."/>
        </authorList>
    </citation>
    <scope>NUCLEOTIDE SEQUENCE [LARGE SCALE GENOMIC DNA]</scope>
    <source>
        <strain evidence="5 6">FACHB-351</strain>
    </source>
</reference>
<dbReference type="InterPro" id="IPR042099">
    <property type="entry name" value="ANL_N_sf"/>
</dbReference>
<evidence type="ECO:0000256" key="1">
    <source>
        <dbReference type="ARBA" id="ARBA00006432"/>
    </source>
</evidence>
<protein>
    <submittedName>
        <fullName evidence="5">AMP-binding protein</fullName>
    </submittedName>
</protein>
<feature type="non-terminal residue" evidence="5">
    <location>
        <position position="1"/>
    </location>
</feature>
<evidence type="ECO:0000313" key="5">
    <source>
        <dbReference type="EMBL" id="MCW6036874.1"/>
    </source>
</evidence>
<dbReference type="EMBL" id="JAIHOM010000049">
    <property type="protein sequence ID" value="MCW6036874.1"/>
    <property type="molecule type" value="Genomic_DNA"/>
</dbReference>